<dbReference type="EMBL" id="KV427630">
    <property type="protein sequence ID" value="KZT05342.1"/>
    <property type="molecule type" value="Genomic_DNA"/>
</dbReference>
<dbReference type="RefSeq" id="XP_040763082.1">
    <property type="nucleotide sequence ID" value="XM_040909136.1"/>
</dbReference>
<gene>
    <name evidence="1" type="ORF">LAESUDRAFT_726976</name>
</gene>
<sequence length="63" mass="7045">MAKVHMGQQPPPQQLKCFTSIRDQQRRFCLQYSANVIVALLPRSGGYRISAAPCARQITSLGR</sequence>
<protein>
    <submittedName>
        <fullName evidence="1">Uncharacterized protein</fullName>
    </submittedName>
</protein>
<dbReference type="GeneID" id="63826165"/>
<reference evidence="1 2" key="1">
    <citation type="journal article" date="2016" name="Mol. Biol. Evol.">
        <title>Comparative Genomics of Early-Diverging Mushroom-Forming Fungi Provides Insights into the Origins of Lignocellulose Decay Capabilities.</title>
        <authorList>
            <person name="Nagy L.G."/>
            <person name="Riley R."/>
            <person name="Tritt A."/>
            <person name="Adam C."/>
            <person name="Daum C."/>
            <person name="Floudas D."/>
            <person name="Sun H."/>
            <person name="Yadav J.S."/>
            <person name="Pangilinan J."/>
            <person name="Larsson K.H."/>
            <person name="Matsuura K."/>
            <person name="Barry K."/>
            <person name="Labutti K."/>
            <person name="Kuo R."/>
            <person name="Ohm R.A."/>
            <person name="Bhattacharya S.S."/>
            <person name="Shirouzu T."/>
            <person name="Yoshinaga Y."/>
            <person name="Martin F.M."/>
            <person name="Grigoriev I.V."/>
            <person name="Hibbett D.S."/>
        </authorList>
    </citation>
    <scope>NUCLEOTIDE SEQUENCE [LARGE SCALE GENOMIC DNA]</scope>
    <source>
        <strain evidence="1 2">93-53</strain>
    </source>
</reference>
<proteinExistence type="predicted"/>
<evidence type="ECO:0000313" key="2">
    <source>
        <dbReference type="Proteomes" id="UP000076871"/>
    </source>
</evidence>
<name>A0A165DPL0_9APHY</name>
<dbReference type="AlphaFoldDB" id="A0A165DPL0"/>
<organism evidence="1 2">
    <name type="scientific">Laetiporus sulphureus 93-53</name>
    <dbReference type="NCBI Taxonomy" id="1314785"/>
    <lineage>
        <taxon>Eukaryota</taxon>
        <taxon>Fungi</taxon>
        <taxon>Dikarya</taxon>
        <taxon>Basidiomycota</taxon>
        <taxon>Agaricomycotina</taxon>
        <taxon>Agaricomycetes</taxon>
        <taxon>Polyporales</taxon>
        <taxon>Laetiporus</taxon>
    </lineage>
</organism>
<keyword evidence="2" id="KW-1185">Reference proteome</keyword>
<dbReference type="Proteomes" id="UP000076871">
    <property type="component" value="Unassembled WGS sequence"/>
</dbReference>
<dbReference type="InParanoid" id="A0A165DPL0"/>
<evidence type="ECO:0000313" key="1">
    <source>
        <dbReference type="EMBL" id="KZT05342.1"/>
    </source>
</evidence>
<accession>A0A165DPL0</accession>